<dbReference type="HOGENOM" id="CLU_450364_0_0_9"/>
<sequence length="606" mass="71381">MNEIINTHELDKIANTADEKHIFLNTFIIDRLPFFNVEIYFSQDLWDFNDYIPEMGPYKKKYDFSKIHYAYKDYVKRYILELLINEKSVSSISKYLGYASKIVLFFINKNIFNPTFVTISHINDFNEYLKERYSTESERRHNRRILITILKYIERDKSVDFSYEREILDETDTELLKQQIENGKTPNIPYEIYENIISVGIKEINSAETSDKEKIEASTVVLLSQVGMRIHELALCKSGKKVSITCFDNTKAVNYLEFTTFKSERQRSRGKITKSFLTPIGELAYDTLEKLTRENRAKAKIKSDFIFANPSSIYPYSTQTLNHMLQRFMVRNSCKLDLINKRYDGFSIFTLKRNKKEGIVKPEYCQHLKDVDTVAIPTPRQFRVAVCNELIRQGKDIGWVMQHMNHLLIETTEHYVRNDEREKEKAKGILHDILTGEFKLIGEEAEVFLEGIDRFLEEKKFNVKYDLAQIIDELVEIVPIREKSGGYCIKSAFGRKCTKNEFLCAFEMCPNHCTSFLYADITYKRFNECLKVIEYNKANNYIAQAEVESRKLQRLVKRDLMQELEELYNEIRKHGKDTIISKHKNLKHIADNISEIMGEVRPWLTY</sequence>
<dbReference type="PATRIC" id="fig|768706.3.peg.915"/>
<evidence type="ECO:0000256" key="2">
    <source>
        <dbReference type="SAM" id="Coils"/>
    </source>
</evidence>
<dbReference type="OrthoDB" id="1803733at2"/>
<feature type="coiled-coil region" evidence="2">
    <location>
        <begin position="535"/>
        <end position="577"/>
    </location>
</feature>
<name>G7W5H6_DESOD</name>
<evidence type="ECO:0000256" key="1">
    <source>
        <dbReference type="ARBA" id="ARBA00023172"/>
    </source>
</evidence>
<dbReference type="AlphaFoldDB" id="G7W5H6"/>
<dbReference type="GO" id="GO:0006310">
    <property type="term" value="P:DNA recombination"/>
    <property type="evidence" value="ECO:0007669"/>
    <property type="project" value="UniProtKB-KW"/>
</dbReference>
<dbReference type="EMBL" id="CP003108">
    <property type="protein sequence ID" value="AET66623.1"/>
    <property type="molecule type" value="Genomic_DNA"/>
</dbReference>
<reference evidence="3 4" key="2">
    <citation type="journal article" date="2012" name="J. Bacteriol.">
        <title>Complete genome sequences of Desulfosporosinus orientis DSM765T, Desulfosporosinus youngiae DSM17734T, Desulfosporosinus meridiei DSM13257T, and Desulfosporosinus acidiphilus DSM22704T.</title>
        <authorList>
            <person name="Pester M."/>
            <person name="Brambilla E."/>
            <person name="Alazard D."/>
            <person name="Rattei T."/>
            <person name="Weinmaier T."/>
            <person name="Han J."/>
            <person name="Lucas S."/>
            <person name="Lapidus A."/>
            <person name="Cheng J.F."/>
            <person name="Goodwin L."/>
            <person name="Pitluck S."/>
            <person name="Peters L."/>
            <person name="Ovchinnikova G."/>
            <person name="Teshima H."/>
            <person name="Detter J.C."/>
            <person name="Han C.S."/>
            <person name="Tapia R."/>
            <person name="Land M.L."/>
            <person name="Hauser L."/>
            <person name="Kyrpides N.C."/>
            <person name="Ivanova N.N."/>
            <person name="Pagani I."/>
            <person name="Huntmann M."/>
            <person name="Wei C.L."/>
            <person name="Davenport K.W."/>
            <person name="Daligault H."/>
            <person name="Chain P.S."/>
            <person name="Chen A."/>
            <person name="Mavromatis K."/>
            <person name="Markowitz V."/>
            <person name="Szeto E."/>
            <person name="Mikhailova N."/>
            <person name="Pati A."/>
            <person name="Wagner M."/>
            <person name="Woyke T."/>
            <person name="Ollivier B."/>
            <person name="Klenk H.P."/>
            <person name="Spring S."/>
            <person name="Loy A."/>
        </authorList>
    </citation>
    <scope>NUCLEOTIDE SEQUENCE [LARGE SCALE GENOMIC DNA]</scope>
    <source>
        <strain evidence="4">ATCC 19365 / DSM 765 / NCIMB 8382 / VKM B-1628</strain>
    </source>
</reference>
<gene>
    <name evidence="3" type="ordered locus">Desor_0947</name>
</gene>
<accession>G7W5H6</accession>
<keyword evidence="4" id="KW-1185">Reference proteome</keyword>
<evidence type="ECO:0000313" key="4">
    <source>
        <dbReference type="Proteomes" id="UP000006346"/>
    </source>
</evidence>
<dbReference type="STRING" id="768706.Desor_0947"/>
<dbReference type="Proteomes" id="UP000006346">
    <property type="component" value="Chromosome"/>
</dbReference>
<keyword evidence="1" id="KW-0233">DNA recombination</keyword>
<protein>
    <recommendedName>
        <fullName evidence="5">Phage integrase family protein</fullName>
    </recommendedName>
</protein>
<dbReference type="InterPro" id="IPR011010">
    <property type="entry name" value="DNA_brk_join_enz"/>
</dbReference>
<dbReference type="eggNOG" id="COG0582">
    <property type="taxonomic scope" value="Bacteria"/>
</dbReference>
<dbReference type="SUPFAM" id="SSF56349">
    <property type="entry name" value="DNA breaking-rejoining enzymes"/>
    <property type="match status" value="1"/>
</dbReference>
<evidence type="ECO:0000313" key="3">
    <source>
        <dbReference type="EMBL" id="AET66623.1"/>
    </source>
</evidence>
<keyword evidence="2" id="KW-0175">Coiled coil</keyword>
<organism evidence="3 4">
    <name type="scientific">Desulfosporosinus orientis (strain ATCC 19365 / DSM 765 / NCIMB 8382 / VKM B-1628 / Singapore I)</name>
    <name type="common">Desulfotomaculum orientis</name>
    <dbReference type="NCBI Taxonomy" id="768706"/>
    <lineage>
        <taxon>Bacteria</taxon>
        <taxon>Bacillati</taxon>
        <taxon>Bacillota</taxon>
        <taxon>Clostridia</taxon>
        <taxon>Eubacteriales</taxon>
        <taxon>Desulfitobacteriaceae</taxon>
        <taxon>Desulfosporosinus</taxon>
    </lineage>
</organism>
<dbReference type="InterPro" id="IPR013762">
    <property type="entry name" value="Integrase-like_cat_sf"/>
</dbReference>
<dbReference type="Gene3D" id="1.10.443.10">
    <property type="entry name" value="Intergrase catalytic core"/>
    <property type="match status" value="1"/>
</dbReference>
<dbReference type="KEGG" id="dor:Desor_0947"/>
<dbReference type="GO" id="GO:0003677">
    <property type="term" value="F:DNA binding"/>
    <property type="evidence" value="ECO:0007669"/>
    <property type="project" value="InterPro"/>
</dbReference>
<proteinExistence type="predicted"/>
<dbReference type="GO" id="GO:0015074">
    <property type="term" value="P:DNA integration"/>
    <property type="evidence" value="ECO:0007669"/>
    <property type="project" value="InterPro"/>
</dbReference>
<dbReference type="RefSeq" id="WP_014183445.1">
    <property type="nucleotide sequence ID" value="NC_016584.1"/>
</dbReference>
<reference evidence="4" key="1">
    <citation type="submission" date="2011-11" db="EMBL/GenBank/DDBJ databases">
        <title>Complete sequence of Desulfosporosinus orientis DSM 765.</title>
        <authorList>
            <person name="Lucas S."/>
            <person name="Han J."/>
            <person name="Lapidus A."/>
            <person name="Cheng J.-F."/>
            <person name="Goodwin L."/>
            <person name="Pitluck S."/>
            <person name="Peters L."/>
            <person name="Ovchinnikova G."/>
            <person name="Teshima H."/>
            <person name="Detter J.C."/>
            <person name="Han C."/>
            <person name="Tapia R."/>
            <person name="Land M."/>
            <person name="Hauser L."/>
            <person name="Kyrpides N."/>
            <person name="Ivanova N."/>
            <person name="Pagani I."/>
            <person name="Pester M."/>
            <person name="Spring S."/>
            <person name="Ollivier B."/>
            <person name="Rattei T."/>
            <person name="Klenk H.-P."/>
            <person name="Wagner M."/>
            <person name="Loy A."/>
            <person name="Woyke T."/>
        </authorList>
    </citation>
    <scope>NUCLEOTIDE SEQUENCE [LARGE SCALE GENOMIC DNA]</scope>
    <source>
        <strain evidence="4">ATCC 19365 / DSM 765 / NCIMB 8382 / VKM B-1628</strain>
    </source>
</reference>
<evidence type="ECO:0008006" key="5">
    <source>
        <dbReference type="Google" id="ProtNLM"/>
    </source>
</evidence>